<dbReference type="AlphaFoldDB" id="A0A171AHK4"/>
<dbReference type="OrthoDB" id="9809780at2"/>
<dbReference type="GO" id="GO:0008234">
    <property type="term" value="F:cysteine-type peptidase activity"/>
    <property type="evidence" value="ECO:0007669"/>
    <property type="project" value="InterPro"/>
</dbReference>
<dbReference type="Proteomes" id="UP000076586">
    <property type="component" value="Unassembled WGS sequence"/>
</dbReference>
<evidence type="ECO:0000259" key="2">
    <source>
        <dbReference type="Pfam" id="PF01364"/>
    </source>
</evidence>
<dbReference type="NCBIfam" id="TIGR04183">
    <property type="entry name" value="Por_Secre_tail"/>
    <property type="match status" value="1"/>
</dbReference>
<name>A0A171AHK4_9BACT</name>
<evidence type="ECO:0000313" key="4">
    <source>
        <dbReference type="Proteomes" id="UP000076586"/>
    </source>
</evidence>
<keyword evidence="1" id="KW-0732">Signal</keyword>
<dbReference type="Gene3D" id="2.60.40.4070">
    <property type="match status" value="1"/>
</dbReference>
<dbReference type="InterPro" id="IPR026444">
    <property type="entry name" value="Secre_tail"/>
</dbReference>
<evidence type="ECO:0000313" key="3">
    <source>
        <dbReference type="EMBL" id="GAT63741.1"/>
    </source>
</evidence>
<evidence type="ECO:0000256" key="1">
    <source>
        <dbReference type="ARBA" id="ARBA00022729"/>
    </source>
</evidence>
<dbReference type="Gene3D" id="3.40.50.1460">
    <property type="match status" value="1"/>
</dbReference>
<dbReference type="SUPFAM" id="SSF52129">
    <property type="entry name" value="Caspase-like"/>
    <property type="match status" value="1"/>
</dbReference>
<comment type="caution">
    <text evidence="3">The sequence shown here is derived from an EMBL/GenBank/DDBJ whole genome shotgun (WGS) entry which is preliminary data.</text>
</comment>
<protein>
    <submittedName>
        <fullName evidence="3">Peptidase family C25</fullName>
    </submittedName>
</protein>
<dbReference type="STRING" id="681398.PJIAN_4282"/>
<dbReference type="GO" id="GO:0006508">
    <property type="term" value="P:proteolysis"/>
    <property type="evidence" value="ECO:0007669"/>
    <property type="project" value="InterPro"/>
</dbReference>
<dbReference type="NCBIfam" id="NF033707">
    <property type="entry name" value="T9SS_sortase"/>
    <property type="match status" value="1"/>
</dbReference>
<dbReference type="InterPro" id="IPR029031">
    <property type="entry name" value="Gingipain_N_sf"/>
</dbReference>
<feature type="domain" description="Gingipain" evidence="2">
    <location>
        <begin position="403"/>
        <end position="771"/>
    </location>
</feature>
<sequence>MKVQGTWLCVVFLICISLIVRAQNEERYKKVSAAGVQIFAPNSVLSTGQWTKIRVSSTGVCKITFDQLKQMGITSPQNVHVHGYGGAMLPESFTSAYLDDLPETPIYIGGDYILFYAQGPVSWQYDATKMQFVHTVNPYSNYGYYFVTQTATAAKQITTTAAESLTPTTTIDYFLDRDVHEKDLVNLATSGREFYGEKFTGNTSNSFGFSFPNTDISRQGKIRVNAAATSSSSSSMSVAYNGSLGSILFSPAGTYDYAISGTGSYAYTPTSDSPSFTLQLNQTTSSVTGYLNYIEVNQYRKLSMTGATLSFRNPDFLNQNAVLQYTLSSAGSNVKIWNVTDQQNITEIPAARNSSVLTFISSAQNLQEYLAIDPTQASAFGTPEIVQTNVPNQNLHALEQTDMVIIAPSAFVSQADRLAQKHREKDNLSVVVVTPDQIYNEFSSGTPDATAYRRLMKMFYNRAKAGLGQAPKYLLLFGRGCYDNKGLLSTSSDLRQLLVFESYSSLNQIDSYQSDDYFGFLDDTDGVSLASDQLDIGVGRFPVTTVDQAKAVVDKTIAYMDNANTGYWKNKVCFIADDGDANLHMSQADTIAKWTANANPYLQVNKLYMDAYPQVVSSTGESYPAAKTKLLNLIKSGLLMLNYTGHGNHLYLANEQIITKEDVTAMYNQNQALWVTATCDFTRCDYTDVSAGESVLLNPAGGGIALFTTTRLVFSSDNFALNKQFAKNVFYKDASGYALKLGDVMRLTKNALPGNSNKLNFILVGDPALRLSFPAPNYTVVIDSVNGIAADQSITVNALSPLKLKGHINNPGSANVCSDFNGSVMIRIYDKLENMTTLANDAGSTSFVYQDRPTMLFAGNTEAKNGYFAIESIIPKDIDYKFGAGRINMYASDEKGREGQGDFVNFAIGGSNNSLQWENNGPDVSIYLNTTAFVSGDKVNETPLFLAKVRDDTGINTVGNGIGHDMTVLIDQDPAQYYVVNDYFEPTVGDYKSGSVQYSLPTQSEGKHSLTFKVWDVLNNSTSKTLEYEVVKGLAPDFISLYNYPNPVVNGHTNFVLEHNRPDVVLSVIISVFDLSGRLLNMLSTSTSTESTKTTIPWNVTDSRGAALKPGVYLCRIDISTQNGKIASKTQKVIVTKQ</sequence>
<dbReference type="Gene3D" id="3.40.50.10390">
    <property type="entry name" value="Gingipain r, domain 1"/>
    <property type="match status" value="1"/>
</dbReference>
<reference evidence="4" key="1">
    <citation type="submission" date="2016-04" db="EMBL/GenBank/DDBJ databases">
        <title>Draft genome sequence of Paludibacter jiangxiensis strain NM7.</title>
        <authorList>
            <person name="Qiu Y."/>
            <person name="Matsuura N."/>
            <person name="Ohashi A."/>
            <person name="Tourlousse M.D."/>
            <person name="Sekiguchi Y."/>
        </authorList>
    </citation>
    <scope>NUCLEOTIDE SEQUENCE [LARGE SCALE GENOMIC DNA]</scope>
    <source>
        <strain evidence="4">NM7</strain>
    </source>
</reference>
<organism evidence="3 4">
    <name type="scientific">Paludibacter jiangxiensis</name>
    <dbReference type="NCBI Taxonomy" id="681398"/>
    <lineage>
        <taxon>Bacteria</taxon>
        <taxon>Pseudomonadati</taxon>
        <taxon>Bacteroidota</taxon>
        <taxon>Bacteroidia</taxon>
        <taxon>Bacteroidales</taxon>
        <taxon>Paludibacteraceae</taxon>
        <taxon>Paludibacter</taxon>
    </lineage>
</organism>
<proteinExistence type="predicted"/>
<keyword evidence="4" id="KW-1185">Reference proteome</keyword>
<dbReference type="Pfam" id="PF01364">
    <property type="entry name" value="Peptidase_C25"/>
    <property type="match status" value="1"/>
</dbReference>
<dbReference type="InterPro" id="IPR029030">
    <property type="entry name" value="Caspase-like_dom_sf"/>
</dbReference>
<dbReference type="EMBL" id="BDCR01000004">
    <property type="protein sequence ID" value="GAT63741.1"/>
    <property type="molecule type" value="Genomic_DNA"/>
</dbReference>
<reference evidence="4" key="2">
    <citation type="journal article" date="2017" name="Genome Announc.">
        <title>Draft genome sequence of Paludibacter jiangxiensis NM7(T), a propionate-producing fermentative bacterium.</title>
        <authorList>
            <person name="Qiu Y.-L."/>
            <person name="Tourlousse D.M."/>
            <person name="Matsuura N."/>
            <person name="Ohashi A."/>
            <person name="Sekiguchi Y."/>
        </authorList>
    </citation>
    <scope>NUCLEOTIDE SEQUENCE [LARGE SCALE GENOMIC DNA]</scope>
    <source>
        <strain evidence="4">NM7</strain>
    </source>
</reference>
<dbReference type="InterPro" id="IPR001769">
    <property type="entry name" value="Gingipain"/>
</dbReference>
<dbReference type="CDD" id="cd02258">
    <property type="entry name" value="Peptidase_C25_N"/>
    <property type="match status" value="1"/>
</dbReference>
<gene>
    <name evidence="3" type="ORF">PJIAN_4282</name>
</gene>
<accession>A0A171AHK4</accession>